<feature type="compositionally biased region" description="Basic and acidic residues" evidence="10">
    <location>
        <begin position="136"/>
        <end position="146"/>
    </location>
</feature>
<keyword evidence="13" id="KW-1185">Reference proteome</keyword>
<dbReference type="Proteomes" id="UP001443914">
    <property type="component" value="Unassembled WGS sequence"/>
</dbReference>
<accession>A0AAW1GSS9</accession>
<keyword evidence="4" id="KW-0378">Hydrolase</keyword>
<evidence type="ECO:0000259" key="11">
    <source>
        <dbReference type="PROSITE" id="PS50157"/>
    </source>
</evidence>
<dbReference type="FunFam" id="2.60.120.340:FF:000004">
    <property type="entry name" value="Histone deacetylase HDT1"/>
    <property type="match status" value="1"/>
</dbReference>
<dbReference type="Pfam" id="PF17800">
    <property type="entry name" value="NPL"/>
    <property type="match status" value="1"/>
</dbReference>
<evidence type="ECO:0000256" key="9">
    <source>
        <dbReference type="PROSITE-ProRule" id="PRU00042"/>
    </source>
</evidence>
<dbReference type="GO" id="GO:0008270">
    <property type="term" value="F:zinc ion binding"/>
    <property type="evidence" value="ECO:0007669"/>
    <property type="project" value="UniProtKB-KW"/>
</dbReference>
<comment type="subcellular location">
    <subcellularLocation>
        <location evidence="1">Nucleus</location>
        <location evidence="1">Nucleolus</location>
    </subcellularLocation>
</comment>
<dbReference type="InterPro" id="IPR041232">
    <property type="entry name" value="NPL"/>
</dbReference>
<evidence type="ECO:0000313" key="13">
    <source>
        <dbReference type="Proteomes" id="UP001443914"/>
    </source>
</evidence>
<evidence type="ECO:0000256" key="8">
    <source>
        <dbReference type="ARBA" id="ARBA00023242"/>
    </source>
</evidence>
<dbReference type="GO" id="GO:0005730">
    <property type="term" value="C:nucleolus"/>
    <property type="evidence" value="ECO:0007669"/>
    <property type="project" value="UniProtKB-SubCell"/>
</dbReference>
<evidence type="ECO:0000256" key="2">
    <source>
        <dbReference type="ARBA" id="ARBA00006673"/>
    </source>
</evidence>
<proteinExistence type="inferred from homology"/>
<keyword evidence="5" id="KW-0156">Chromatin regulator</keyword>
<gene>
    <name evidence="12" type="ORF">RND81_14G151200</name>
</gene>
<evidence type="ECO:0000256" key="7">
    <source>
        <dbReference type="ARBA" id="ARBA00023163"/>
    </source>
</evidence>
<keyword evidence="9" id="KW-0479">Metal-binding</keyword>
<evidence type="ECO:0000256" key="1">
    <source>
        <dbReference type="ARBA" id="ARBA00004604"/>
    </source>
</evidence>
<dbReference type="InterPro" id="IPR013087">
    <property type="entry name" value="Znf_C2H2_type"/>
</dbReference>
<dbReference type="Gene3D" id="2.60.120.340">
    <property type="entry name" value="Nucleoplasmin core domain"/>
    <property type="match status" value="1"/>
</dbReference>
<reference evidence="12" key="1">
    <citation type="submission" date="2024-03" db="EMBL/GenBank/DDBJ databases">
        <title>WGS assembly of Saponaria officinalis var. Norfolk2.</title>
        <authorList>
            <person name="Jenkins J."/>
            <person name="Shu S."/>
            <person name="Grimwood J."/>
            <person name="Barry K."/>
            <person name="Goodstein D."/>
            <person name="Schmutz J."/>
            <person name="Leebens-Mack J."/>
            <person name="Osbourn A."/>
        </authorList>
    </citation>
    <scope>NUCLEOTIDE SEQUENCE [LARGE SCALE GENOMIC DNA]</scope>
    <source>
        <strain evidence="12">JIC</strain>
    </source>
</reference>
<protein>
    <recommendedName>
        <fullName evidence="11">C2H2-type domain-containing protein</fullName>
    </recommendedName>
</protein>
<feature type="compositionally biased region" description="Polar residues" evidence="10">
    <location>
        <begin position="247"/>
        <end position="259"/>
    </location>
</feature>
<feature type="domain" description="C2H2-type" evidence="11">
    <location>
        <begin position="257"/>
        <end position="283"/>
    </location>
</feature>
<dbReference type="AlphaFoldDB" id="A0AAW1GSS9"/>
<evidence type="ECO:0000256" key="6">
    <source>
        <dbReference type="ARBA" id="ARBA00023015"/>
    </source>
</evidence>
<evidence type="ECO:0000256" key="3">
    <source>
        <dbReference type="ARBA" id="ARBA00022491"/>
    </source>
</evidence>
<dbReference type="GO" id="GO:0016787">
    <property type="term" value="F:hydrolase activity"/>
    <property type="evidence" value="ECO:0007669"/>
    <property type="project" value="UniProtKB-KW"/>
</dbReference>
<keyword evidence="9" id="KW-0862">Zinc</keyword>
<feature type="compositionally biased region" description="Acidic residues" evidence="10">
    <location>
        <begin position="147"/>
        <end position="185"/>
    </location>
</feature>
<keyword evidence="8" id="KW-0539">Nucleus</keyword>
<dbReference type="GO" id="GO:0006325">
    <property type="term" value="P:chromatin organization"/>
    <property type="evidence" value="ECO:0007669"/>
    <property type="project" value="UniProtKB-KW"/>
</dbReference>
<keyword evidence="6" id="KW-0805">Transcription regulation</keyword>
<sequence length="283" mass="30387">MAAPMEFWGVEVKGKEPCKVTLPQGSIIHLSQATFGESKKDKETVIVHVKVGDKKLVLGMLSQETPHLSFDLVFDEEFEISHNWKNGSVHLLGYQSEMTDQGLEFDSSDDEDEEVPVAKENGQAPVPAVKAPAAKPKAENKPKPEEKDDSDEDDSAEDDLDSADEDDSDEELGMSDSDDEEELEDEKPAAVADTGKKRPNADAKTPPKSKKAKIATPQKTDAKKGVVHPSTPHPSKKGGKTPVANKSPASASGGSNVSCGSCKKTFKSDVALQSHSKDKHGAK</sequence>
<dbReference type="PROSITE" id="PS50157">
    <property type="entry name" value="ZINC_FINGER_C2H2_2"/>
    <property type="match status" value="1"/>
</dbReference>
<evidence type="ECO:0000256" key="10">
    <source>
        <dbReference type="SAM" id="MobiDB-lite"/>
    </source>
</evidence>
<keyword evidence="3" id="KW-0678">Repressor</keyword>
<feature type="compositionally biased region" description="Acidic residues" evidence="10">
    <location>
        <begin position="106"/>
        <end position="115"/>
    </location>
</feature>
<dbReference type="EMBL" id="JBDFQZ010000014">
    <property type="protein sequence ID" value="KAK9665983.1"/>
    <property type="molecule type" value="Genomic_DNA"/>
</dbReference>
<keyword evidence="9" id="KW-0863">Zinc-finger</keyword>
<evidence type="ECO:0000313" key="12">
    <source>
        <dbReference type="EMBL" id="KAK9665983.1"/>
    </source>
</evidence>
<feature type="compositionally biased region" description="Low complexity" evidence="10">
    <location>
        <begin position="124"/>
        <end position="135"/>
    </location>
</feature>
<evidence type="ECO:0000256" key="5">
    <source>
        <dbReference type="ARBA" id="ARBA00022853"/>
    </source>
</evidence>
<comment type="caution">
    <text evidence="12">The sequence shown here is derived from an EMBL/GenBank/DDBJ whole genome shotgun (WGS) entry which is preliminary data.</text>
</comment>
<comment type="similarity">
    <text evidence="2">Belongs to the histone deacetylase HD2 family.</text>
</comment>
<name>A0AAW1GSS9_SAPOF</name>
<organism evidence="12 13">
    <name type="scientific">Saponaria officinalis</name>
    <name type="common">Common soapwort</name>
    <name type="synonym">Lychnis saponaria</name>
    <dbReference type="NCBI Taxonomy" id="3572"/>
    <lineage>
        <taxon>Eukaryota</taxon>
        <taxon>Viridiplantae</taxon>
        <taxon>Streptophyta</taxon>
        <taxon>Embryophyta</taxon>
        <taxon>Tracheophyta</taxon>
        <taxon>Spermatophyta</taxon>
        <taxon>Magnoliopsida</taxon>
        <taxon>eudicotyledons</taxon>
        <taxon>Gunneridae</taxon>
        <taxon>Pentapetalae</taxon>
        <taxon>Caryophyllales</taxon>
        <taxon>Caryophyllaceae</taxon>
        <taxon>Caryophylleae</taxon>
        <taxon>Saponaria</taxon>
    </lineage>
</organism>
<feature type="region of interest" description="Disordered" evidence="10">
    <location>
        <begin position="102"/>
        <end position="262"/>
    </location>
</feature>
<keyword evidence="7" id="KW-0804">Transcription</keyword>
<dbReference type="PROSITE" id="PS00028">
    <property type="entry name" value="ZINC_FINGER_C2H2_1"/>
    <property type="match status" value="1"/>
</dbReference>
<evidence type="ECO:0000256" key="4">
    <source>
        <dbReference type="ARBA" id="ARBA00022801"/>
    </source>
</evidence>